<dbReference type="InterPro" id="IPR041662">
    <property type="entry name" value="SusD-like_2"/>
</dbReference>
<dbReference type="RefSeq" id="WP_093139335.1">
    <property type="nucleotide sequence ID" value="NZ_BMWO01000001.1"/>
</dbReference>
<dbReference type="AlphaFoldDB" id="A0A1G7C0G6"/>
<evidence type="ECO:0000256" key="1">
    <source>
        <dbReference type="SAM" id="SignalP"/>
    </source>
</evidence>
<dbReference type="Proteomes" id="UP000199321">
    <property type="component" value="Unassembled WGS sequence"/>
</dbReference>
<feature type="chain" id="PRO_5011620463" evidence="1">
    <location>
        <begin position="25"/>
        <end position="439"/>
    </location>
</feature>
<protein>
    <submittedName>
        <fullName evidence="2">Starch-binding associating with outer membrane</fullName>
    </submittedName>
</protein>
<dbReference type="Gene3D" id="1.25.40.390">
    <property type="match status" value="1"/>
</dbReference>
<proteinExistence type="predicted"/>
<organism evidence="2 3">
    <name type="scientific">Ulvibacter litoralis</name>
    <dbReference type="NCBI Taxonomy" id="227084"/>
    <lineage>
        <taxon>Bacteria</taxon>
        <taxon>Pseudomonadati</taxon>
        <taxon>Bacteroidota</taxon>
        <taxon>Flavobacteriia</taxon>
        <taxon>Flavobacteriales</taxon>
        <taxon>Flavobacteriaceae</taxon>
        <taxon>Ulvibacter</taxon>
    </lineage>
</organism>
<evidence type="ECO:0000313" key="3">
    <source>
        <dbReference type="Proteomes" id="UP000199321"/>
    </source>
</evidence>
<feature type="signal peptide" evidence="1">
    <location>
        <begin position="1"/>
        <end position="24"/>
    </location>
</feature>
<dbReference type="InterPro" id="IPR011990">
    <property type="entry name" value="TPR-like_helical_dom_sf"/>
</dbReference>
<keyword evidence="3" id="KW-1185">Reference proteome</keyword>
<dbReference type="EMBL" id="FNBA01000001">
    <property type="protein sequence ID" value="SDE32290.1"/>
    <property type="molecule type" value="Genomic_DNA"/>
</dbReference>
<dbReference type="STRING" id="227084.SAMN05421855_10193"/>
<dbReference type="OrthoDB" id="725917at2"/>
<dbReference type="SUPFAM" id="SSF48452">
    <property type="entry name" value="TPR-like"/>
    <property type="match status" value="1"/>
</dbReference>
<gene>
    <name evidence="2" type="ORF">SAMN05421855_10193</name>
</gene>
<dbReference type="PROSITE" id="PS51257">
    <property type="entry name" value="PROKAR_LIPOPROTEIN"/>
    <property type="match status" value="1"/>
</dbReference>
<accession>A0A1G7C0G6</accession>
<dbReference type="Pfam" id="PF12771">
    <property type="entry name" value="SusD-like_2"/>
    <property type="match status" value="1"/>
</dbReference>
<sequence>MKNLKKLLYLFSACALFISCDSLVEEVNYQDDPNTVGSVPTLNLISQAEIIAIYLTESDASRYAAINSNSISGSNNQWIGYETYTYSPADFDALWSNIYIEGITQARLAKEQAEIELDDDAFATACFFEAYFLGELAASFGDVPDSEAFIPGNTSPMYDAQATVLNHVQELLSLAISRGNTSTLYITDANGGTTSTSTLGQLAHSMKARYYMISKEYGNALTEAQSGINTIDGGLFGTHADATGAQNMWYNFTAISRPGDTSPVGSYLQELIMVDGSADRLLATPGEAERFDFYYRGNRNYNNRDGGIFDKVASLPIIGWHETQLILAEAAYRSSQEGVARTALNAVRTALETQYSGSFPASTATGNTLLLHILEERYITLWPSPQTWHDITRTNNALGVPPKTGSEMPQRFLYPQVELNTNSNAPSPIPSLFTPTPIN</sequence>
<evidence type="ECO:0000313" key="2">
    <source>
        <dbReference type="EMBL" id="SDE32290.1"/>
    </source>
</evidence>
<keyword evidence="1" id="KW-0732">Signal</keyword>
<reference evidence="2 3" key="1">
    <citation type="submission" date="2016-10" db="EMBL/GenBank/DDBJ databases">
        <authorList>
            <person name="de Groot N.N."/>
        </authorList>
    </citation>
    <scope>NUCLEOTIDE SEQUENCE [LARGE SCALE GENOMIC DNA]</scope>
    <source>
        <strain evidence="2 3">DSM 16195</strain>
    </source>
</reference>
<name>A0A1G7C0G6_9FLAO</name>